<proteinExistence type="inferred from homology"/>
<reference evidence="4" key="1">
    <citation type="submission" date="2021-02" db="EMBL/GenBank/DDBJ databases">
        <authorList>
            <person name="Nowell W R."/>
        </authorList>
    </citation>
    <scope>NUCLEOTIDE SEQUENCE</scope>
</reference>
<evidence type="ECO:0000313" key="4">
    <source>
        <dbReference type="EMBL" id="CAF3619476.1"/>
    </source>
</evidence>
<comment type="caution">
    <text evidence="4">The sequence shown here is derived from an EMBL/GenBank/DDBJ whole genome shotgun (WGS) entry which is preliminary data.</text>
</comment>
<protein>
    <recommendedName>
        <fullName evidence="2">Mab-21-like HhH/H2TH-like domain-containing protein</fullName>
    </recommendedName>
</protein>
<organism evidence="4 5">
    <name type="scientific">Didymodactylos carnosus</name>
    <dbReference type="NCBI Taxonomy" id="1234261"/>
    <lineage>
        <taxon>Eukaryota</taxon>
        <taxon>Metazoa</taxon>
        <taxon>Spiralia</taxon>
        <taxon>Gnathifera</taxon>
        <taxon>Rotifera</taxon>
        <taxon>Eurotatoria</taxon>
        <taxon>Bdelloidea</taxon>
        <taxon>Philodinida</taxon>
        <taxon>Philodinidae</taxon>
        <taxon>Didymodactylos</taxon>
    </lineage>
</organism>
<dbReference type="EMBL" id="CAJNOK010001889">
    <property type="protein sequence ID" value="CAF0834727.1"/>
    <property type="molecule type" value="Genomic_DNA"/>
</dbReference>
<comment type="similarity">
    <text evidence="1">Belongs to the mab-21 family.</text>
</comment>
<dbReference type="Proteomes" id="UP000682733">
    <property type="component" value="Unassembled WGS sequence"/>
</dbReference>
<accession>A0A8S2H9X6</accession>
<dbReference type="Pfam" id="PF20266">
    <property type="entry name" value="Mab-21_C"/>
    <property type="match status" value="1"/>
</dbReference>
<evidence type="ECO:0000259" key="2">
    <source>
        <dbReference type="Pfam" id="PF20266"/>
    </source>
</evidence>
<dbReference type="Gene3D" id="1.10.1410.40">
    <property type="match status" value="1"/>
</dbReference>
<gene>
    <name evidence="3" type="ORF">OVA965_LOCUS6329</name>
    <name evidence="4" type="ORF">TMI583_LOCUS6325</name>
</gene>
<dbReference type="PANTHER" id="PTHR10656">
    <property type="entry name" value="CELL FATE DETERMINING PROTEIN MAB21-RELATED"/>
    <property type="match status" value="1"/>
</dbReference>
<dbReference type="Proteomes" id="UP000677228">
    <property type="component" value="Unassembled WGS sequence"/>
</dbReference>
<dbReference type="EMBL" id="CAJOBA010001889">
    <property type="protein sequence ID" value="CAF3619476.1"/>
    <property type="molecule type" value="Genomic_DNA"/>
</dbReference>
<evidence type="ECO:0000256" key="1">
    <source>
        <dbReference type="ARBA" id="ARBA00008307"/>
    </source>
</evidence>
<evidence type="ECO:0000313" key="3">
    <source>
        <dbReference type="EMBL" id="CAF0834727.1"/>
    </source>
</evidence>
<evidence type="ECO:0000313" key="5">
    <source>
        <dbReference type="Proteomes" id="UP000682733"/>
    </source>
</evidence>
<dbReference type="PANTHER" id="PTHR10656:SF42">
    <property type="entry name" value="CYCLIC GMP-AMP SYNTHASE-LIKE PROTEIN-RELATED"/>
    <property type="match status" value="1"/>
</dbReference>
<sequence length="259" mass="30417">MLSHGMGSSLGRKNDDDDVSFYLSGSMSNGQYTARLIADEGVDCEHDLVYMTKTVIANENQIIYIAEARGYLRIIVVHLDKRNNLPNAKNYQRIKHASIYAIPQQSKLTDEHQTSYEFRLSFSIAESILANTRSTVEKKLNDIARRIYYKYLKQDDNNSISSYFIKTCVLWICELYDLEHDYKYEQKEELETDLIQFSIEFIHEKLLIKRCQHYFIEEIISLHGIDSTLIREIYHRLDNIDQTVFLCKERAVYKEGQLI</sequence>
<name>A0A8S2H9X6_9BILA</name>
<dbReference type="AlphaFoldDB" id="A0A8S2H9X6"/>
<dbReference type="InterPro" id="IPR046906">
    <property type="entry name" value="Mab-21_HhH/H2TH-like"/>
</dbReference>
<feature type="domain" description="Mab-21-like HhH/H2TH-like" evidence="2">
    <location>
        <begin position="153"/>
        <end position="237"/>
    </location>
</feature>